<gene>
    <name evidence="1" type="ORF">L0C25_07520</name>
</gene>
<organism evidence="1 2">
    <name type="scientific">Solicola gregarius</name>
    <dbReference type="NCBI Taxonomy" id="2908642"/>
    <lineage>
        <taxon>Bacteria</taxon>
        <taxon>Bacillati</taxon>
        <taxon>Actinomycetota</taxon>
        <taxon>Actinomycetes</taxon>
        <taxon>Propionibacteriales</taxon>
        <taxon>Nocardioidaceae</taxon>
        <taxon>Solicola</taxon>
    </lineage>
</organism>
<evidence type="ECO:0000313" key="2">
    <source>
        <dbReference type="Proteomes" id="UP001164390"/>
    </source>
</evidence>
<dbReference type="KEGG" id="sgrg:L0C25_07520"/>
<accession>A0AA46YLG5</accession>
<dbReference type="InterPro" id="IPR014825">
    <property type="entry name" value="DNA_alkylation"/>
</dbReference>
<dbReference type="Pfam" id="PF08713">
    <property type="entry name" value="DNA_alkylation"/>
    <property type="match status" value="1"/>
</dbReference>
<sequence length="241" mass="27372">MTVDQTALDIVVALEARADPARAEREAAYLKSSLRHLGVRVPEIRSITRRTMREHAVTTRTEVVALAEELWAEPVHERRMAAVEALRFRVGTLTVDDLTAIERMLREAKTWALVDFLSSDIAGVIVVAYPDAGTILNRWAADDDFWIRRSALLSLLVPLRNGDGDWPRFSGYADAMLDEREFFIRKAIGWVLRDTAKKRPDLVEAWLRERPGRVPVLAVREAVKPLPERTRTELIAAALRR</sequence>
<dbReference type="AlphaFoldDB" id="A0AA46YLG5"/>
<dbReference type="SUPFAM" id="SSF48371">
    <property type="entry name" value="ARM repeat"/>
    <property type="match status" value="1"/>
</dbReference>
<protein>
    <submittedName>
        <fullName evidence="1">DNA alkylation repair protein</fullName>
    </submittedName>
</protein>
<dbReference type="PANTHER" id="PTHR34070:SF1">
    <property type="entry name" value="DNA ALKYLATION REPAIR PROTEIN"/>
    <property type="match status" value="1"/>
</dbReference>
<evidence type="ECO:0000313" key="1">
    <source>
        <dbReference type="EMBL" id="UYM06915.1"/>
    </source>
</evidence>
<name>A0AA46YLG5_9ACTN</name>
<dbReference type="PANTHER" id="PTHR34070">
    <property type="entry name" value="ARMADILLO-TYPE FOLD"/>
    <property type="match status" value="1"/>
</dbReference>
<reference evidence="1" key="1">
    <citation type="submission" date="2022-01" db="EMBL/GenBank/DDBJ databases">
        <title>Nocardioidaceae gen. sp. A5X3R13.</title>
        <authorList>
            <person name="Lopez Marin M.A."/>
            <person name="Uhlik O."/>
        </authorList>
    </citation>
    <scope>NUCLEOTIDE SEQUENCE</scope>
    <source>
        <strain evidence="1">A5X3R13</strain>
    </source>
</reference>
<dbReference type="Proteomes" id="UP001164390">
    <property type="component" value="Chromosome"/>
</dbReference>
<dbReference type="Gene3D" id="1.25.10.90">
    <property type="match status" value="1"/>
</dbReference>
<dbReference type="EMBL" id="CP094970">
    <property type="protein sequence ID" value="UYM06915.1"/>
    <property type="molecule type" value="Genomic_DNA"/>
</dbReference>
<proteinExistence type="predicted"/>
<dbReference type="InterPro" id="IPR016024">
    <property type="entry name" value="ARM-type_fold"/>
</dbReference>
<keyword evidence="2" id="KW-1185">Reference proteome</keyword>
<dbReference type="RefSeq" id="WP_271635846.1">
    <property type="nucleotide sequence ID" value="NZ_CP094970.1"/>
</dbReference>